<comment type="similarity">
    <text evidence="7">Belongs to the DEAD box helicase family.</text>
</comment>
<name>A0A316U793_9BASI</name>
<dbReference type="EC" id="3.6.4.13" evidence="1"/>
<feature type="compositionally biased region" description="Low complexity" evidence="8">
    <location>
        <begin position="12"/>
        <end position="22"/>
    </location>
</feature>
<dbReference type="STRING" id="1684307.A0A316U793"/>
<evidence type="ECO:0000256" key="2">
    <source>
        <dbReference type="ARBA" id="ARBA00022741"/>
    </source>
</evidence>
<dbReference type="SMART" id="SM00490">
    <property type="entry name" value="HELICc"/>
    <property type="match status" value="1"/>
</dbReference>
<sequence length="684" mass="75410">MPLPTSHGLDGSASSSSSSSSSNGRAGPISVDDLVAKQAAGNQLKPRFLSKKERQEQAEKAKREEEEQRKAREDERGPYSSGHTNGSSLPTGPRADRQAMPPPQRPASATPSTSSTAASSSSSTSDATLTEAEQALIRAKYLGLKEKHQKKTRRQLNDKKTMFGYDDNDDTSDTVNPVFQSVAPIKGLKMGGTEEESPRLTASGRTNSKALQTFSSPAHWSHKTVEEMKERDWRIFREDFGISARGGHIPRPLRSWEESDIPQEILHAIQTMGYTDPSPIQRQAIPIGLKERDLIGIAETGSGKTASFVIPMLSYISRLPRLDETNRHLGPYALILAPTRELAQQIQVETARFTSVLGYNCISIVGGRDMNEQAVDMAKGAEIVIATPGRLKDCVDRHVVVLGQCAYVVMDEADRMVNLGFEEVLNYILDSLPVSNVKPDTEEAELGGDALNENMGVVGEGGRRYRVTMLYSATMPASVDRMARKYLRRPATITIGDANQAVGTVVQTVEFLNGEDKKKSRLYQILASGFEPPIIIFSTTRQSVDSLSKDILRKGYSCTTLHAGKTQDQREEALAALRSGESPILVATDLAGRGIDVPDVSLVINFSMPTMFESYIHRIGRTGRAGKKGHAITFLESTDEEWYYDLKQELARSPVSTVPRELERHPASQQRMTREMLKRKRDDE</sequence>
<dbReference type="CDD" id="cd18787">
    <property type="entry name" value="SF2_C_DEAD"/>
    <property type="match status" value="1"/>
</dbReference>
<dbReference type="AlphaFoldDB" id="A0A316U793"/>
<evidence type="ECO:0000256" key="8">
    <source>
        <dbReference type="SAM" id="MobiDB-lite"/>
    </source>
</evidence>
<dbReference type="GO" id="GO:0003676">
    <property type="term" value="F:nucleic acid binding"/>
    <property type="evidence" value="ECO:0007669"/>
    <property type="project" value="InterPro"/>
</dbReference>
<evidence type="ECO:0000256" key="4">
    <source>
        <dbReference type="ARBA" id="ARBA00022806"/>
    </source>
</evidence>
<feature type="compositionally biased region" description="Basic and acidic residues" evidence="8">
    <location>
        <begin position="660"/>
        <end position="684"/>
    </location>
</feature>
<dbReference type="Pfam" id="PF00271">
    <property type="entry name" value="Helicase_C"/>
    <property type="match status" value="1"/>
</dbReference>
<evidence type="ECO:0000256" key="3">
    <source>
        <dbReference type="ARBA" id="ARBA00022801"/>
    </source>
</evidence>
<keyword evidence="4 7" id="KW-0347">Helicase</keyword>
<feature type="compositionally biased region" description="Basic and acidic residues" evidence="8">
    <location>
        <begin position="50"/>
        <end position="77"/>
    </location>
</feature>
<evidence type="ECO:0000259" key="11">
    <source>
        <dbReference type="PROSITE" id="PS51195"/>
    </source>
</evidence>
<dbReference type="OrthoDB" id="196131at2759"/>
<feature type="domain" description="Helicase C-terminal" evidence="10">
    <location>
        <begin position="521"/>
        <end position="666"/>
    </location>
</feature>
<feature type="compositionally biased region" description="Low complexity" evidence="8">
    <location>
        <begin position="106"/>
        <end position="128"/>
    </location>
</feature>
<dbReference type="PROSITE" id="PS51192">
    <property type="entry name" value="HELICASE_ATP_BIND_1"/>
    <property type="match status" value="1"/>
</dbReference>
<evidence type="ECO:0000256" key="1">
    <source>
        <dbReference type="ARBA" id="ARBA00012552"/>
    </source>
</evidence>
<dbReference type="Proteomes" id="UP000245942">
    <property type="component" value="Unassembled WGS sequence"/>
</dbReference>
<proteinExistence type="inferred from homology"/>
<feature type="short sequence motif" description="Q motif" evidence="6">
    <location>
        <begin position="254"/>
        <end position="282"/>
    </location>
</feature>
<organism evidence="12 13">
    <name type="scientific">Pseudomicrostroma glucosiphilum</name>
    <dbReference type="NCBI Taxonomy" id="1684307"/>
    <lineage>
        <taxon>Eukaryota</taxon>
        <taxon>Fungi</taxon>
        <taxon>Dikarya</taxon>
        <taxon>Basidiomycota</taxon>
        <taxon>Ustilaginomycotina</taxon>
        <taxon>Exobasidiomycetes</taxon>
        <taxon>Microstromatales</taxon>
        <taxon>Microstromatales incertae sedis</taxon>
        <taxon>Pseudomicrostroma</taxon>
    </lineage>
</organism>
<feature type="region of interest" description="Disordered" evidence="8">
    <location>
        <begin position="654"/>
        <end position="684"/>
    </location>
</feature>
<dbReference type="InterPro" id="IPR014014">
    <property type="entry name" value="RNA_helicase_DEAD_Q_motif"/>
</dbReference>
<evidence type="ECO:0000256" key="6">
    <source>
        <dbReference type="PROSITE-ProRule" id="PRU00552"/>
    </source>
</evidence>
<dbReference type="PROSITE" id="PS51194">
    <property type="entry name" value="HELICASE_CTER"/>
    <property type="match status" value="1"/>
</dbReference>
<feature type="region of interest" description="Disordered" evidence="8">
    <location>
        <begin position="1"/>
        <end position="131"/>
    </location>
</feature>
<dbReference type="PANTHER" id="PTHR47958">
    <property type="entry name" value="ATP-DEPENDENT RNA HELICASE DBP3"/>
    <property type="match status" value="1"/>
</dbReference>
<dbReference type="GO" id="GO:0016787">
    <property type="term" value="F:hydrolase activity"/>
    <property type="evidence" value="ECO:0007669"/>
    <property type="project" value="UniProtKB-KW"/>
</dbReference>
<dbReference type="Gene3D" id="3.40.50.300">
    <property type="entry name" value="P-loop containing nucleotide triphosphate hydrolases"/>
    <property type="match status" value="2"/>
</dbReference>
<dbReference type="CDD" id="cd17945">
    <property type="entry name" value="DEADc_DDX23"/>
    <property type="match status" value="1"/>
</dbReference>
<dbReference type="EMBL" id="KZ819328">
    <property type="protein sequence ID" value="PWN20311.1"/>
    <property type="molecule type" value="Genomic_DNA"/>
</dbReference>
<dbReference type="GO" id="GO:0003724">
    <property type="term" value="F:RNA helicase activity"/>
    <property type="evidence" value="ECO:0007669"/>
    <property type="project" value="UniProtKB-EC"/>
</dbReference>
<evidence type="ECO:0000313" key="12">
    <source>
        <dbReference type="EMBL" id="PWN20311.1"/>
    </source>
</evidence>
<feature type="domain" description="Helicase ATP-binding" evidence="9">
    <location>
        <begin position="285"/>
        <end position="493"/>
    </location>
</feature>
<dbReference type="InterPro" id="IPR001650">
    <property type="entry name" value="Helicase_C-like"/>
</dbReference>
<evidence type="ECO:0000256" key="5">
    <source>
        <dbReference type="ARBA" id="ARBA00022840"/>
    </source>
</evidence>
<dbReference type="Pfam" id="PF00270">
    <property type="entry name" value="DEAD"/>
    <property type="match status" value="1"/>
</dbReference>
<dbReference type="SMART" id="SM00487">
    <property type="entry name" value="DEXDc"/>
    <property type="match status" value="1"/>
</dbReference>
<accession>A0A316U793</accession>
<dbReference type="PROSITE" id="PS51195">
    <property type="entry name" value="Q_MOTIF"/>
    <property type="match status" value="1"/>
</dbReference>
<evidence type="ECO:0000259" key="10">
    <source>
        <dbReference type="PROSITE" id="PS51194"/>
    </source>
</evidence>
<feature type="compositionally biased region" description="Polar residues" evidence="8">
    <location>
        <begin position="81"/>
        <end position="90"/>
    </location>
</feature>
<reference evidence="12 13" key="1">
    <citation type="journal article" date="2018" name="Mol. Biol. Evol.">
        <title>Broad Genomic Sampling Reveals a Smut Pathogenic Ancestry of the Fungal Clade Ustilaginomycotina.</title>
        <authorList>
            <person name="Kijpornyongpan T."/>
            <person name="Mondo S.J."/>
            <person name="Barry K."/>
            <person name="Sandor L."/>
            <person name="Lee J."/>
            <person name="Lipzen A."/>
            <person name="Pangilinan J."/>
            <person name="LaButti K."/>
            <person name="Hainaut M."/>
            <person name="Henrissat B."/>
            <person name="Grigoriev I.V."/>
            <person name="Spatafora J.W."/>
            <person name="Aime M.C."/>
        </authorList>
    </citation>
    <scope>NUCLEOTIDE SEQUENCE [LARGE SCALE GENOMIC DNA]</scope>
    <source>
        <strain evidence="12 13">MCA 4718</strain>
    </source>
</reference>
<gene>
    <name evidence="12" type="ORF">BCV69DRAFT_270734</name>
</gene>
<dbReference type="InterPro" id="IPR011545">
    <property type="entry name" value="DEAD/DEAH_box_helicase_dom"/>
</dbReference>
<feature type="domain" description="DEAD-box RNA helicase Q" evidence="11">
    <location>
        <begin position="254"/>
        <end position="282"/>
    </location>
</feature>
<dbReference type="GO" id="GO:0005524">
    <property type="term" value="F:ATP binding"/>
    <property type="evidence" value="ECO:0007669"/>
    <property type="project" value="UniProtKB-KW"/>
</dbReference>
<dbReference type="InterPro" id="IPR000629">
    <property type="entry name" value="RNA-helicase_DEAD-box_CS"/>
</dbReference>
<dbReference type="RefSeq" id="XP_025347471.1">
    <property type="nucleotide sequence ID" value="XM_025490932.1"/>
</dbReference>
<dbReference type="PROSITE" id="PS00039">
    <property type="entry name" value="DEAD_ATP_HELICASE"/>
    <property type="match status" value="1"/>
</dbReference>
<keyword evidence="5 7" id="KW-0067">ATP-binding</keyword>
<dbReference type="SUPFAM" id="SSF52540">
    <property type="entry name" value="P-loop containing nucleoside triphosphate hydrolases"/>
    <property type="match status" value="1"/>
</dbReference>
<evidence type="ECO:0000259" key="9">
    <source>
        <dbReference type="PROSITE" id="PS51192"/>
    </source>
</evidence>
<keyword evidence="3 7" id="KW-0378">Hydrolase</keyword>
<dbReference type="GeneID" id="37012666"/>
<evidence type="ECO:0000313" key="13">
    <source>
        <dbReference type="Proteomes" id="UP000245942"/>
    </source>
</evidence>
<keyword evidence="2 7" id="KW-0547">Nucleotide-binding</keyword>
<dbReference type="InterPro" id="IPR027417">
    <property type="entry name" value="P-loop_NTPase"/>
</dbReference>
<protein>
    <recommendedName>
        <fullName evidence="1">RNA helicase</fullName>
        <ecNumber evidence="1">3.6.4.13</ecNumber>
    </recommendedName>
</protein>
<keyword evidence="13" id="KW-1185">Reference proteome</keyword>
<dbReference type="InterPro" id="IPR014001">
    <property type="entry name" value="Helicase_ATP-bd"/>
</dbReference>
<feature type="region of interest" description="Disordered" evidence="8">
    <location>
        <begin position="146"/>
        <end position="169"/>
    </location>
</feature>
<evidence type="ECO:0000256" key="7">
    <source>
        <dbReference type="RuleBase" id="RU000492"/>
    </source>
</evidence>